<feature type="domain" description="Transposase TnpC homeodomain" evidence="4">
    <location>
        <begin position="32"/>
        <end position="103"/>
    </location>
</feature>
<feature type="coiled-coil region" evidence="1">
    <location>
        <begin position="16"/>
        <end position="43"/>
    </location>
</feature>
<evidence type="ECO:0000259" key="4">
    <source>
        <dbReference type="Pfam" id="PF13007"/>
    </source>
</evidence>
<dbReference type="InterPro" id="IPR039552">
    <property type="entry name" value="IS66_C"/>
</dbReference>
<evidence type="ECO:0000259" key="3">
    <source>
        <dbReference type="Pfam" id="PF13005"/>
    </source>
</evidence>
<evidence type="ECO:0000259" key="5">
    <source>
        <dbReference type="Pfam" id="PF13817"/>
    </source>
</evidence>
<dbReference type="Pfam" id="PF13817">
    <property type="entry name" value="DDE_Tnp_IS66_C"/>
    <property type="match status" value="1"/>
</dbReference>
<dbReference type="EMBL" id="JBHSQV010000003">
    <property type="protein sequence ID" value="MFC5985045.1"/>
    <property type="molecule type" value="Genomic_DNA"/>
</dbReference>
<keyword evidence="1" id="KW-0175">Coiled coil</keyword>
<dbReference type="InterPro" id="IPR024474">
    <property type="entry name" value="Znf_dom_IS66"/>
</dbReference>
<sequence>MENRADISPPTSEEVIRQLTEQVAALKLQVAWYEEQFRRAQQKRFGASSEQTHPDQLTLFNEAEAEADPKAPEPTVETVTVQRRKKAKGEREAKLANLPVETIHYTLDETEGVCPDCAGPLHAMSTEVRRELKIIPAQVSVVEHVRHVYSCRCCEQTGMRTPVVTAPMPAPALPGSLASPSMLAHVIHQKYVNSLPLYRQEEQFRQWGIDLSRQTMANWLIAASERWLVPLYDLFHTKLLAQDHVHADETTLQVLREPGRSAQAKSYLWLYRTGRGAAPDVVLYDYRTGRGSEHPEAFLTGFTGYLQTDGYSGYARLKGVTQLGCWAHARRKFHEAVQATPPAQRAQTAAAEGLALCNALFEVERRWKEATAEERHAARLEESQPILDRMAAWLEGQRARVLPKGLLGTAITYCTNQWPKLTAFLQDGRLEIDNNRSERAIKPTVIGRKNFLFSNTPRGARASAVLYSIVETAKANRLKPEAYLQYLFEQLPQLPNLQDAAALEKLAPWSPALPITCRLF</sequence>
<evidence type="ECO:0000313" key="6">
    <source>
        <dbReference type="EMBL" id="MFC5985045.1"/>
    </source>
</evidence>
<keyword evidence="7" id="KW-1185">Reference proteome</keyword>
<dbReference type="InterPro" id="IPR024463">
    <property type="entry name" value="Transposase_TnpC_homeodom"/>
</dbReference>
<name>A0ABW1IIZ0_9BACL</name>
<dbReference type="InterPro" id="IPR052344">
    <property type="entry name" value="Transposase-related"/>
</dbReference>
<dbReference type="NCBIfam" id="NF033517">
    <property type="entry name" value="transpos_IS66"/>
    <property type="match status" value="1"/>
</dbReference>
<feature type="domain" description="Transposase IS66 central" evidence="2">
    <location>
        <begin position="176"/>
        <end position="461"/>
    </location>
</feature>
<organism evidence="6 7">
    <name type="scientific">Marinicrinis lubricantis</name>
    <dbReference type="NCBI Taxonomy" id="2086470"/>
    <lineage>
        <taxon>Bacteria</taxon>
        <taxon>Bacillati</taxon>
        <taxon>Bacillota</taxon>
        <taxon>Bacilli</taxon>
        <taxon>Bacillales</taxon>
        <taxon>Paenibacillaceae</taxon>
    </lineage>
</organism>
<feature type="domain" description="Transposase IS66 zinc-finger binding" evidence="3">
    <location>
        <begin position="112"/>
        <end position="155"/>
    </location>
</feature>
<proteinExistence type="predicted"/>
<comment type="caution">
    <text evidence="6">The sequence shown here is derived from an EMBL/GenBank/DDBJ whole genome shotgun (WGS) entry which is preliminary data.</text>
</comment>
<dbReference type="PANTHER" id="PTHR33678">
    <property type="entry name" value="BLL1576 PROTEIN"/>
    <property type="match status" value="1"/>
</dbReference>
<evidence type="ECO:0000313" key="7">
    <source>
        <dbReference type="Proteomes" id="UP001596250"/>
    </source>
</evidence>
<dbReference type="Pfam" id="PF13005">
    <property type="entry name" value="zf-IS66"/>
    <property type="match status" value="1"/>
</dbReference>
<accession>A0ABW1IIZ0</accession>
<evidence type="ECO:0000259" key="2">
    <source>
        <dbReference type="Pfam" id="PF03050"/>
    </source>
</evidence>
<dbReference type="Proteomes" id="UP001596250">
    <property type="component" value="Unassembled WGS sequence"/>
</dbReference>
<dbReference type="PANTHER" id="PTHR33678:SF1">
    <property type="entry name" value="BLL1576 PROTEIN"/>
    <property type="match status" value="1"/>
</dbReference>
<gene>
    <name evidence="6" type="ORF">ACFPXP_00800</name>
</gene>
<evidence type="ECO:0000256" key="1">
    <source>
        <dbReference type="SAM" id="Coils"/>
    </source>
</evidence>
<dbReference type="RefSeq" id="WP_379891513.1">
    <property type="nucleotide sequence ID" value="NZ_CBCSCT010000091.1"/>
</dbReference>
<reference evidence="7" key="1">
    <citation type="journal article" date="2019" name="Int. J. Syst. Evol. Microbiol.">
        <title>The Global Catalogue of Microorganisms (GCM) 10K type strain sequencing project: providing services to taxonomists for standard genome sequencing and annotation.</title>
        <authorList>
            <consortium name="The Broad Institute Genomics Platform"/>
            <consortium name="The Broad Institute Genome Sequencing Center for Infectious Disease"/>
            <person name="Wu L."/>
            <person name="Ma J."/>
        </authorList>
    </citation>
    <scope>NUCLEOTIDE SEQUENCE [LARGE SCALE GENOMIC DNA]</scope>
    <source>
        <strain evidence="7">CCM 8749</strain>
    </source>
</reference>
<protein>
    <submittedName>
        <fullName evidence="6">IS66 family transposase</fullName>
    </submittedName>
</protein>
<dbReference type="Pfam" id="PF03050">
    <property type="entry name" value="DDE_Tnp_IS66"/>
    <property type="match status" value="1"/>
</dbReference>
<feature type="domain" description="Transposase IS66 C-terminal" evidence="5">
    <location>
        <begin position="468"/>
        <end position="509"/>
    </location>
</feature>
<dbReference type="Pfam" id="PF13007">
    <property type="entry name" value="LZ_Tnp_IS66"/>
    <property type="match status" value="1"/>
</dbReference>
<dbReference type="InterPro" id="IPR004291">
    <property type="entry name" value="Transposase_IS66_central"/>
</dbReference>